<evidence type="ECO:0000313" key="1">
    <source>
        <dbReference type="EMBL" id="GET00924.1"/>
    </source>
</evidence>
<protein>
    <submittedName>
        <fullName evidence="1">Uncharacterized protein</fullName>
    </submittedName>
</protein>
<comment type="caution">
    <text evidence="1">The sequence shown here is derived from an EMBL/GenBank/DDBJ whole genome shotgun (WGS) entry which is preliminary data.</text>
</comment>
<dbReference type="AlphaFoldDB" id="A0A8H3R2E1"/>
<dbReference type="EMBL" id="BLAL01000295">
    <property type="protein sequence ID" value="GET00924.1"/>
    <property type="molecule type" value="Genomic_DNA"/>
</dbReference>
<organism evidence="1 2">
    <name type="scientific">Rhizophagus clarus</name>
    <dbReference type="NCBI Taxonomy" id="94130"/>
    <lineage>
        <taxon>Eukaryota</taxon>
        <taxon>Fungi</taxon>
        <taxon>Fungi incertae sedis</taxon>
        <taxon>Mucoromycota</taxon>
        <taxon>Glomeromycotina</taxon>
        <taxon>Glomeromycetes</taxon>
        <taxon>Glomerales</taxon>
        <taxon>Glomeraceae</taxon>
        <taxon>Rhizophagus</taxon>
    </lineage>
</organism>
<evidence type="ECO:0000313" key="2">
    <source>
        <dbReference type="Proteomes" id="UP000615446"/>
    </source>
</evidence>
<sequence length="75" mass="8847">MDFLLKFDRPRGFCGRSLDPRAYAYALNFGDRFFKSLDASNLGRFWFRILEMVSVFWLNGEMKTVSICDAEKHQN</sequence>
<proteinExistence type="predicted"/>
<dbReference type="Proteomes" id="UP000615446">
    <property type="component" value="Unassembled WGS sequence"/>
</dbReference>
<accession>A0A8H3R2E1</accession>
<gene>
    <name evidence="1" type="ORF">RCL2_002736200</name>
</gene>
<name>A0A8H3R2E1_9GLOM</name>
<reference evidence="1" key="1">
    <citation type="submission" date="2019-10" db="EMBL/GenBank/DDBJ databases">
        <title>Conservation and host-specific expression of non-tandemly repeated heterogenous ribosome RNA gene in arbuscular mycorrhizal fungi.</title>
        <authorList>
            <person name="Maeda T."/>
            <person name="Kobayashi Y."/>
            <person name="Nakagawa T."/>
            <person name="Ezawa T."/>
            <person name="Yamaguchi K."/>
            <person name="Bino T."/>
            <person name="Nishimoto Y."/>
            <person name="Shigenobu S."/>
            <person name="Kawaguchi M."/>
        </authorList>
    </citation>
    <scope>NUCLEOTIDE SEQUENCE</scope>
    <source>
        <strain evidence="1">HR1</strain>
    </source>
</reference>